<sequence>MKRFNVIILLALVAVASAGTLNPRQSESTQAPKKTENYETTGYIGKSRDLPPSQHQYPTYPDYSQYNTHFQRQPDFVYPTAVVPARQSPLSWSSTIASGLVPLGSFALTYGARAVLLVFQFIVLTIIGVILTTSICTFTPFCTITFDGFSLNKYQVKEQVSELARAYATPENLNTLTILVKTAMRTYLEMNEQLEKERLQKEKVEQDRLEQLMMQQQQDNAERMRGDMPEKRRRRR</sequence>
<keyword evidence="2" id="KW-1133">Transmembrane helix</keyword>
<dbReference type="AlphaFoldDB" id="A0A6V7JK31"/>
<keyword evidence="2" id="KW-0472">Membrane</keyword>
<feature type="transmembrane region" description="Helical" evidence="2">
    <location>
        <begin position="90"/>
        <end position="108"/>
    </location>
</feature>
<evidence type="ECO:0000256" key="2">
    <source>
        <dbReference type="SAM" id="Phobius"/>
    </source>
</evidence>
<proteinExistence type="predicted"/>
<keyword evidence="2" id="KW-0812">Transmembrane</keyword>
<evidence type="ECO:0000256" key="3">
    <source>
        <dbReference type="SAM" id="SignalP"/>
    </source>
</evidence>
<feature type="chain" id="PRO_5028241294" evidence="3">
    <location>
        <begin position="19"/>
        <end position="236"/>
    </location>
</feature>
<organism evidence="4">
    <name type="scientific">Bracon brevicornis</name>
    <dbReference type="NCBI Taxonomy" id="1563983"/>
    <lineage>
        <taxon>Eukaryota</taxon>
        <taxon>Metazoa</taxon>
        <taxon>Ecdysozoa</taxon>
        <taxon>Arthropoda</taxon>
        <taxon>Hexapoda</taxon>
        <taxon>Insecta</taxon>
        <taxon>Pterygota</taxon>
        <taxon>Neoptera</taxon>
        <taxon>Endopterygota</taxon>
        <taxon>Hymenoptera</taxon>
        <taxon>Apocrita</taxon>
        <taxon>Ichneumonoidea</taxon>
        <taxon>Braconidae</taxon>
        <taxon>Braconinae</taxon>
        <taxon>Bracon</taxon>
    </lineage>
</organism>
<reference evidence="4" key="1">
    <citation type="submission" date="2020-07" db="EMBL/GenBank/DDBJ databases">
        <authorList>
            <person name="Ferguson B K."/>
        </authorList>
    </citation>
    <scope>NUCLEOTIDE SEQUENCE</scope>
    <source>
        <strain evidence="4">L06</strain>
    </source>
</reference>
<feature type="compositionally biased region" description="Basic and acidic residues" evidence="1">
    <location>
        <begin position="220"/>
        <end position="230"/>
    </location>
</feature>
<feature type="region of interest" description="Disordered" evidence="1">
    <location>
        <begin position="210"/>
        <end position="236"/>
    </location>
</feature>
<feature type="transmembrane region" description="Helical" evidence="2">
    <location>
        <begin position="115"/>
        <end position="135"/>
    </location>
</feature>
<name>A0A6V7JK31_9HYME</name>
<feature type="signal peptide" evidence="3">
    <location>
        <begin position="1"/>
        <end position="18"/>
    </location>
</feature>
<accession>A0A6V7JK31</accession>
<protein>
    <submittedName>
        <fullName evidence="4">Uncharacterized protein</fullName>
    </submittedName>
</protein>
<dbReference type="EMBL" id="CADCXW020000017">
    <property type="protein sequence ID" value="CAD1551852.1"/>
    <property type="molecule type" value="Genomic_DNA"/>
</dbReference>
<gene>
    <name evidence="4" type="ORF">BBRV_LOCUS53661</name>
</gene>
<keyword evidence="3" id="KW-0732">Signal</keyword>
<evidence type="ECO:0000256" key="1">
    <source>
        <dbReference type="SAM" id="MobiDB-lite"/>
    </source>
</evidence>
<evidence type="ECO:0000313" key="4">
    <source>
        <dbReference type="EMBL" id="CAD1551852.1"/>
    </source>
</evidence>